<keyword evidence="6" id="KW-1015">Disulfide bond</keyword>
<name>A0A8H6UU38_9EURO</name>
<dbReference type="EMBL" id="JACBAE010001333">
    <property type="protein sequence ID" value="KAF7164294.1"/>
    <property type="molecule type" value="Genomic_DNA"/>
</dbReference>
<dbReference type="PANTHER" id="PTHR11240">
    <property type="entry name" value="RIBONUCLEASE T2"/>
    <property type="match status" value="1"/>
</dbReference>
<gene>
    <name evidence="11" type="ORF">CNMCM5623_008934</name>
    <name evidence="12" type="ORF">CNMCM7691_008015</name>
</gene>
<dbReference type="GO" id="GO:0003723">
    <property type="term" value="F:RNA binding"/>
    <property type="evidence" value="ECO:0007669"/>
    <property type="project" value="InterPro"/>
</dbReference>
<sequence>MPATHFPSMGKLALGAMHLTSGFHNHNLQSCPGNIPVSCSNTTAVPDSCCFNSPGGSLLLTQFWDTNPATGPSDSWTVHGLWPDNCDGTYEQFCDSSREYSNITGILQAQGRTELLSYMQTYWKDYQGNDESFWEHEWNKHGTCINTIEPSCYTDYKSQEEVGDYFQKAVDLFKGLDTYKALAAAGITPSSSKTYQLSDILSALSAVTGHKPSVGCSKGELNEAWYFFNVQGNLINGKYVPTDPLSSSSCPSSGIKYMPKPAASGGRNGTCPSGKIGGKEGKHVNAHDVEWVCQTRTALPAAVSCNSSHSRCLSVMSYVLVAAQDPRDLQVFRVHFLLPTMTAAVFIRGSRTSRRSRMGAQFRVASHFETARGKVTGNLRLPS</sequence>
<evidence type="ECO:0000256" key="4">
    <source>
        <dbReference type="ARBA" id="ARBA00022759"/>
    </source>
</evidence>
<feature type="active site" evidence="9">
    <location>
        <position position="137"/>
    </location>
</feature>
<dbReference type="EMBL" id="JACBAG010001868">
    <property type="protein sequence ID" value="KAF7179086.1"/>
    <property type="molecule type" value="Genomic_DNA"/>
</dbReference>
<dbReference type="Proteomes" id="UP000654922">
    <property type="component" value="Unassembled WGS sequence"/>
</dbReference>
<dbReference type="GO" id="GO:0005576">
    <property type="term" value="C:extracellular region"/>
    <property type="evidence" value="ECO:0007669"/>
    <property type="project" value="TreeGrafter"/>
</dbReference>
<evidence type="ECO:0000256" key="6">
    <source>
        <dbReference type="ARBA" id="ARBA00023157"/>
    </source>
</evidence>
<organism evidence="11 14">
    <name type="scientific">Aspergillus felis</name>
    <dbReference type="NCBI Taxonomy" id="1287682"/>
    <lineage>
        <taxon>Eukaryota</taxon>
        <taxon>Fungi</taxon>
        <taxon>Dikarya</taxon>
        <taxon>Ascomycota</taxon>
        <taxon>Pezizomycotina</taxon>
        <taxon>Eurotiomycetes</taxon>
        <taxon>Eurotiomycetidae</taxon>
        <taxon>Eurotiales</taxon>
        <taxon>Aspergillaceae</taxon>
        <taxon>Aspergillus</taxon>
        <taxon>Aspergillus subgen. Fumigati</taxon>
    </lineage>
</organism>
<feature type="active site" evidence="9">
    <location>
        <position position="141"/>
    </location>
</feature>
<keyword evidence="7" id="KW-0325">Glycoprotein</keyword>
<dbReference type="PROSITE" id="PS00531">
    <property type="entry name" value="RNASE_T2_2"/>
    <property type="match status" value="1"/>
</dbReference>
<keyword evidence="8" id="KW-0456">Lyase</keyword>
<evidence type="ECO:0000256" key="5">
    <source>
        <dbReference type="ARBA" id="ARBA00022801"/>
    </source>
</evidence>
<evidence type="ECO:0000313" key="14">
    <source>
        <dbReference type="Proteomes" id="UP000654922"/>
    </source>
</evidence>
<dbReference type="InterPro" id="IPR036430">
    <property type="entry name" value="RNase_T2-like_sf"/>
</dbReference>
<dbReference type="InterPro" id="IPR001568">
    <property type="entry name" value="RNase_T2-like"/>
</dbReference>
<accession>A0A8H6UU38</accession>
<proteinExistence type="inferred from homology"/>
<evidence type="ECO:0000256" key="7">
    <source>
        <dbReference type="ARBA" id="ARBA00023180"/>
    </source>
</evidence>
<protein>
    <recommendedName>
        <fullName evidence="2">ribonuclease T2</fullName>
        <ecNumber evidence="2">4.6.1.19</ecNumber>
    </recommendedName>
</protein>
<dbReference type="PROSITE" id="PS00530">
    <property type="entry name" value="RNASE_T2_1"/>
    <property type="match status" value="1"/>
</dbReference>
<evidence type="ECO:0000256" key="9">
    <source>
        <dbReference type="PIRSR" id="PIRSR633697-1"/>
    </source>
</evidence>
<evidence type="ECO:0000313" key="11">
    <source>
        <dbReference type="EMBL" id="KAF7164294.1"/>
    </source>
</evidence>
<dbReference type="OrthoDB" id="435754at2759"/>
<dbReference type="Gene3D" id="3.90.730.10">
    <property type="entry name" value="Ribonuclease T2-like"/>
    <property type="match status" value="1"/>
</dbReference>
<feature type="active site" evidence="9">
    <location>
        <position position="79"/>
    </location>
</feature>
<dbReference type="GO" id="GO:0006401">
    <property type="term" value="P:RNA catabolic process"/>
    <property type="evidence" value="ECO:0007669"/>
    <property type="project" value="TreeGrafter"/>
</dbReference>
<evidence type="ECO:0000256" key="1">
    <source>
        <dbReference type="ARBA" id="ARBA00007469"/>
    </source>
</evidence>
<evidence type="ECO:0000313" key="13">
    <source>
        <dbReference type="Proteomes" id="UP000641853"/>
    </source>
</evidence>
<dbReference type="InterPro" id="IPR033130">
    <property type="entry name" value="RNase_T2_His_AS_2"/>
</dbReference>
<dbReference type="Pfam" id="PF00445">
    <property type="entry name" value="Ribonuclease_T2"/>
    <property type="match status" value="1"/>
</dbReference>
<dbReference type="GO" id="GO:0016787">
    <property type="term" value="F:hydrolase activity"/>
    <property type="evidence" value="ECO:0007669"/>
    <property type="project" value="UniProtKB-KW"/>
</dbReference>
<evidence type="ECO:0000256" key="3">
    <source>
        <dbReference type="ARBA" id="ARBA00022722"/>
    </source>
</evidence>
<dbReference type="Proteomes" id="UP000641853">
    <property type="component" value="Unassembled WGS sequence"/>
</dbReference>
<dbReference type="InterPro" id="IPR033697">
    <property type="entry name" value="Ribonuclease_T2_eukaryotic"/>
</dbReference>
<keyword evidence="4" id="KW-0255">Endonuclease</keyword>
<dbReference type="AlphaFoldDB" id="A0A8H6UU38"/>
<evidence type="ECO:0000256" key="8">
    <source>
        <dbReference type="ARBA" id="ARBA00023239"/>
    </source>
</evidence>
<reference evidence="11" key="1">
    <citation type="submission" date="2020-06" db="EMBL/GenBank/DDBJ databases">
        <title>Draft genome sequences of strains closely related to Aspergillus parafelis and Aspergillus hiratsukae.</title>
        <authorList>
            <person name="Dos Santos R.A.C."/>
            <person name="Rivero-Menendez O."/>
            <person name="Steenwyk J.L."/>
            <person name="Mead M.E."/>
            <person name="Goldman G.H."/>
            <person name="Alastruey-Izquierdo A."/>
            <person name="Rokas A."/>
        </authorList>
    </citation>
    <scope>NUCLEOTIDE SEQUENCE</scope>
    <source>
        <strain evidence="11">CNM-CM5623</strain>
        <strain evidence="12">CNM-CM7691</strain>
    </source>
</reference>
<dbReference type="PANTHER" id="PTHR11240:SF79">
    <property type="entry name" value="RIBONUCLEASE T2"/>
    <property type="match status" value="1"/>
</dbReference>
<dbReference type="EC" id="4.6.1.19" evidence="2"/>
<keyword evidence="3" id="KW-0540">Nuclease</keyword>
<evidence type="ECO:0000256" key="2">
    <source>
        <dbReference type="ARBA" id="ARBA00012571"/>
    </source>
</evidence>
<keyword evidence="5" id="KW-0378">Hydrolase</keyword>
<dbReference type="CDD" id="cd01061">
    <property type="entry name" value="RNase_T2_euk"/>
    <property type="match status" value="1"/>
</dbReference>
<dbReference type="FunFam" id="3.90.730.10:FF:000004">
    <property type="entry name" value="Ribonuclease T2-like"/>
    <property type="match status" value="1"/>
</dbReference>
<evidence type="ECO:0000256" key="10">
    <source>
        <dbReference type="RuleBase" id="RU004328"/>
    </source>
</evidence>
<dbReference type="GO" id="GO:0033897">
    <property type="term" value="F:ribonuclease T2 activity"/>
    <property type="evidence" value="ECO:0007669"/>
    <property type="project" value="UniProtKB-EC"/>
</dbReference>
<dbReference type="InterPro" id="IPR018188">
    <property type="entry name" value="RNase_T2_His_AS_1"/>
</dbReference>
<comment type="caution">
    <text evidence="11">The sequence shown here is derived from an EMBL/GenBank/DDBJ whole genome shotgun (WGS) entry which is preliminary data.</text>
</comment>
<evidence type="ECO:0000313" key="12">
    <source>
        <dbReference type="EMBL" id="KAF7179086.1"/>
    </source>
</evidence>
<keyword evidence="13" id="KW-1185">Reference proteome</keyword>
<comment type="similarity">
    <text evidence="1 10">Belongs to the RNase T2 family.</text>
</comment>
<dbReference type="SUPFAM" id="SSF55895">
    <property type="entry name" value="Ribonuclease Rh-like"/>
    <property type="match status" value="1"/>
</dbReference>